<feature type="transmembrane region" description="Helical" evidence="9">
    <location>
        <begin position="397"/>
        <end position="416"/>
    </location>
</feature>
<dbReference type="GO" id="GO:0050501">
    <property type="term" value="F:hyaluronan synthase activity"/>
    <property type="evidence" value="ECO:0007669"/>
    <property type="project" value="TreeGrafter"/>
</dbReference>
<reference evidence="11" key="1">
    <citation type="submission" date="2020-12" db="EMBL/GenBank/DDBJ databases">
        <title>Geomonas sp. Red875, isolated from river sediment.</title>
        <authorList>
            <person name="Xu Z."/>
            <person name="Zhang Z."/>
            <person name="Masuda Y."/>
            <person name="Itoh H."/>
            <person name="Senoo K."/>
        </authorList>
    </citation>
    <scope>NUCLEOTIDE SEQUENCE</scope>
    <source>
        <strain evidence="11">Red875</strain>
    </source>
</reference>
<evidence type="ECO:0000256" key="6">
    <source>
        <dbReference type="ARBA" id="ARBA00022679"/>
    </source>
</evidence>
<organism evidence="11 12">
    <name type="scientific">Geomesophilobacter sediminis</name>
    <dbReference type="NCBI Taxonomy" id="2798584"/>
    <lineage>
        <taxon>Bacteria</taxon>
        <taxon>Pseudomonadati</taxon>
        <taxon>Thermodesulfobacteriota</taxon>
        <taxon>Desulfuromonadia</taxon>
        <taxon>Geobacterales</taxon>
        <taxon>Geobacteraceae</taxon>
        <taxon>Geomesophilobacter</taxon>
    </lineage>
</organism>
<dbReference type="PANTHER" id="PTHR22913:SF12">
    <property type="entry name" value="MANNURONAN SYNTHASE"/>
    <property type="match status" value="1"/>
</dbReference>
<keyword evidence="12" id="KW-1185">Reference proteome</keyword>
<keyword evidence="7 9" id="KW-0472">Membrane</keyword>
<dbReference type="AlphaFoldDB" id="A0A8J7J2M9"/>
<dbReference type="SUPFAM" id="SSF53448">
    <property type="entry name" value="Nucleotide-diphospho-sugar transferases"/>
    <property type="match status" value="1"/>
</dbReference>
<keyword evidence="9" id="KW-1133">Transmembrane helix</keyword>
<dbReference type="InterPro" id="IPR029044">
    <property type="entry name" value="Nucleotide-diphossugar_trans"/>
</dbReference>
<evidence type="ECO:0000256" key="5">
    <source>
        <dbReference type="ARBA" id="ARBA00022676"/>
    </source>
</evidence>
<evidence type="ECO:0000313" key="11">
    <source>
        <dbReference type="EMBL" id="MBJ6725038.1"/>
    </source>
</evidence>
<feature type="transmembrane region" description="Helical" evidence="9">
    <location>
        <begin position="36"/>
        <end position="55"/>
    </location>
</feature>
<evidence type="ECO:0000259" key="10">
    <source>
        <dbReference type="Pfam" id="PF00535"/>
    </source>
</evidence>
<dbReference type="PANTHER" id="PTHR22913">
    <property type="entry name" value="HYALURONAN SYNTHASE"/>
    <property type="match status" value="1"/>
</dbReference>
<proteinExistence type="inferred from homology"/>
<evidence type="ECO:0000256" key="1">
    <source>
        <dbReference type="ARBA" id="ARBA00004236"/>
    </source>
</evidence>
<dbReference type="RefSeq" id="WP_199383928.1">
    <property type="nucleotide sequence ID" value="NZ_JAEMHM010000007.1"/>
</dbReference>
<comment type="subcellular location">
    <subcellularLocation>
        <location evidence="1">Cell membrane</location>
    </subcellularLocation>
</comment>
<evidence type="ECO:0000256" key="8">
    <source>
        <dbReference type="ARBA" id="ARBA00032978"/>
    </source>
</evidence>
<sequence>MTEENLPVASIIPAGETLISSSAPVSKRWELSVRCGILLGLISLFGSSITGRVFHPVLDALKTVGPMAFLVRPSMIWATMGSVLLIFRTALWFCYRPAAPAGADEAPRLTVIIPAFNEGPMVEKSIDSVARADYPADRLEIFVIDDGSKDDTWRYISRAARRHPHLVKALRFPENRGKRAALEAGFRQGRGDIFVTIDSDSVIEPQTLLAIAGPFRNRKVGAVAGKVMVFNRAEGIIPRMLHVRYILSFDFLRAVQSTYRTVYCCPGALSAYRAEVIHQVLDRWTNQTFLGHPCTYGEDRAMTNYILAQGYDALYQRTAVVHTNAPVTYGKLCKMYLRWDRSYIKEEIRFARIVWKRPLLSRIIAIFDSCITNLRYPVSYLIMGLLIAMSWHDPLTVVRFMFMIGLFSTINILYYLHSEASWDFVYGIAYSYFAFFTLFWIFPIAILTVRSRSWMTR</sequence>
<dbReference type="GO" id="GO:0005886">
    <property type="term" value="C:plasma membrane"/>
    <property type="evidence" value="ECO:0007669"/>
    <property type="project" value="UniProtKB-SubCell"/>
</dbReference>
<dbReference type="EMBL" id="JAEMHM010000007">
    <property type="protein sequence ID" value="MBJ6725038.1"/>
    <property type="molecule type" value="Genomic_DNA"/>
</dbReference>
<evidence type="ECO:0000313" key="12">
    <source>
        <dbReference type="Proteomes" id="UP000636888"/>
    </source>
</evidence>
<gene>
    <name evidence="11" type="ORF">JFN93_09990</name>
</gene>
<keyword evidence="9" id="KW-0812">Transmembrane</keyword>
<keyword evidence="5" id="KW-0328">Glycosyltransferase</keyword>
<dbReference type="CDD" id="cd06423">
    <property type="entry name" value="CESA_like"/>
    <property type="match status" value="1"/>
</dbReference>
<dbReference type="Proteomes" id="UP000636888">
    <property type="component" value="Unassembled WGS sequence"/>
</dbReference>
<protein>
    <recommendedName>
        <fullName evidence="3">N-acetylglucosaminyltransferase</fullName>
    </recommendedName>
    <alternativeName>
        <fullName evidence="8">Nodulation protein C</fullName>
    </alternativeName>
</protein>
<evidence type="ECO:0000256" key="7">
    <source>
        <dbReference type="ARBA" id="ARBA00023136"/>
    </source>
</evidence>
<evidence type="ECO:0000256" key="2">
    <source>
        <dbReference type="ARBA" id="ARBA00006782"/>
    </source>
</evidence>
<dbReference type="Pfam" id="PF00535">
    <property type="entry name" value="Glycos_transf_2"/>
    <property type="match status" value="1"/>
</dbReference>
<feature type="domain" description="Glycosyltransferase 2-like" evidence="10">
    <location>
        <begin position="110"/>
        <end position="280"/>
    </location>
</feature>
<keyword evidence="4" id="KW-1003">Cell membrane</keyword>
<dbReference type="Gene3D" id="3.90.550.10">
    <property type="entry name" value="Spore Coat Polysaccharide Biosynthesis Protein SpsA, Chain A"/>
    <property type="match status" value="1"/>
</dbReference>
<evidence type="ECO:0000256" key="4">
    <source>
        <dbReference type="ARBA" id="ARBA00022475"/>
    </source>
</evidence>
<accession>A0A8J7J2M9</accession>
<comment type="similarity">
    <text evidence="2">Belongs to the NodC/HAS family.</text>
</comment>
<dbReference type="GO" id="GO:0085029">
    <property type="term" value="P:extracellular matrix assembly"/>
    <property type="evidence" value="ECO:0007669"/>
    <property type="project" value="TreeGrafter"/>
</dbReference>
<evidence type="ECO:0000256" key="3">
    <source>
        <dbReference type="ARBA" id="ARBA00016636"/>
    </source>
</evidence>
<feature type="transmembrane region" description="Helical" evidence="9">
    <location>
        <begin position="75"/>
        <end position="95"/>
    </location>
</feature>
<evidence type="ECO:0000256" key="9">
    <source>
        <dbReference type="SAM" id="Phobius"/>
    </source>
</evidence>
<feature type="transmembrane region" description="Helical" evidence="9">
    <location>
        <begin position="428"/>
        <end position="449"/>
    </location>
</feature>
<comment type="caution">
    <text evidence="11">The sequence shown here is derived from an EMBL/GenBank/DDBJ whole genome shotgun (WGS) entry which is preliminary data.</text>
</comment>
<dbReference type="InterPro" id="IPR001173">
    <property type="entry name" value="Glyco_trans_2-like"/>
</dbReference>
<name>A0A8J7J2M9_9BACT</name>
<dbReference type="GO" id="GO:0030213">
    <property type="term" value="P:hyaluronan biosynthetic process"/>
    <property type="evidence" value="ECO:0007669"/>
    <property type="project" value="TreeGrafter"/>
</dbReference>
<keyword evidence="6" id="KW-0808">Transferase</keyword>